<organism evidence="1 2">
    <name type="scientific">Porphyridium purpureum</name>
    <name type="common">Red alga</name>
    <name type="synonym">Porphyridium cruentum</name>
    <dbReference type="NCBI Taxonomy" id="35688"/>
    <lineage>
        <taxon>Eukaryota</taxon>
        <taxon>Rhodophyta</taxon>
        <taxon>Bangiophyceae</taxon>
        <taxon>Porphyridiales</taxon>
        <taxon>Porphyridiaceae</taxon>
        <taxon>Porphyridium</taxon>
    </lineage>
</organism>
<protein>
    <submittedName>
        <fullName evidence="1">Uncharacterized protein</fullName>
    </submittedName>
</protein>
<dbReference type="AlphaFoldDB" id="A0A5J4YRI2"/>
<dbReference type="Proteomes" id="UP000324585">
    <property type="component" value="Unassembled WGS sequence"/>
</dbReference>
<dbReference type="OrthoDB" id="188983at2759"/>
<dbReference type="OMA" id="KGYERTP"/>
<keyword evidence="2" id="KW-1185">Reference proteome</keyword>
<accession>A0A5J4YRI2</accession>
<comment type="caution">
    <text evidence="1">The sequence shown here is derived from an EMBL/GenBank/DDBJ whole genome shotgun (WGS) entry which is preliminary data.</text>
</comment>
<dbReference type="Pfam" id="PF05757">
    <property type="entry name" value="PsbQ"/>
    <property type="match status" value="1"/>
</dbReference>
<dbReference type="InterPro" id="IPR008797">
    <property type="entry name" value="PSII_PsbQ"/>
</dbReference>
<dbReference type="GO" id="GO:0009523">
    <property type="term" value="C:photosystem II"/>
    <property type="evidence" value="ECO:0007669"/>
    <property type="project" value="InterPro"/>
</dbReference>
<evidence type="ECO:0000313" key="1">
    <source>
        <dbReference type="EMBL" id="KAA8494091.1"/>
    </source>
</evidence>
<proteinExistence type="predicted"/>
<dbReference type="GO" id="GO:0005509">
    <property type="term" value="F:calcium ion binding"/>
    <property type="evidence" value="ECO:0007669"/>
    <property type="project" value="InterPro"/>
</dbReference>
<dbReference type="EMBL" id="VRMN01000005">
    <property type="protein sequence ID" value="KAA8494091.1"/>
    <property type="molecule type" value="Genomic_DNA"/>
</dbReference>
<gene>
    <name evidence="1" type="ORF">FVE85_4066</name>
</gene>
<dbReference type="GO" id="GO:0015979">
    <property type="term" value="P:photosynthesis"/>
    <property type="evidence" value="ECO:0007669"/>
    <property type="project" value="InterPro"/>
</dbReference>
<sequence length="214" mass="22862">MAFVGHAVSRVSVRRAGAVCMAAVEEDGRAASGSASGSAANVNRRAVLGGLIGVAAAVGVQGGVRDAQAGAGGAFSSTVFPKASFPDKLDMDKEALKDPKVQAGLKDLRKYRSALDKVLADFKADPQMDVAAKMRAEFSVSQLRNDLNSVNAVFDEETQKATDRVVRAIIQDIREIETAAVVKKGYERTPKKIEKTTGWITQMQNDFDKLLALY</sequence>
<reference evidence="2" key="1">
    <citation type="journal article" date="2019" name="Nat. Commun.">
        <title>Expansion of phycobilisome linker gene families in mesophilic red algae.</title>
        <authorList>
            <person name="Lee J."/>
            <person name="Kim D."/>
            <person name="Bhattacharya D."/>
            <person name="Yoon H.S."/>
        </authorList>
    </citation>
    <scope>NUCLEOTIDE SEQUENCE [LARGE SCALE GENOMIC DNA]</scope>
    <source>
        <strain evidence="2">CCMP 1328</strain>
    </source>
</reference>
<evidence type="ECO:0000313" key="2">
    <source>
        <dbReference type="Proteomes" id="UP000324585"/>
    </source>
</evidence>
<dbReference type="GO" id="GO:0019898">
    <property type="term" value="C:extrinsic component of membrane"/>
    <property type="evidence" value="ECO:0007669"/>
    <property type="project" value="InterPro"/>
</dbReference>
<name>A0A5J4YRI2_PORPP</name>